<dbReference type="Proteomes" id="UP000509303">
    <property type="component" value="Chromosome"/>
</dbReference>
<dbReference type="AlphaFoldDB" id="A0A7H8N4Y3"/>
<dbReference type="Gene3D" id="3.40.50.1460">
    <property type="match status" value="1"/>
</dbReference>
<evidence type="ECO:0000313" key="3">
    <source>
        <dbReference type="Proteomes" id="UP000509303"/>
    </source>
</evidence>
<evidence type="ECO:0000259" key="1">
    <source>
        <dbReference type="Pfam" id="PF00656"/>
    </source>
</evidence>
<sequence length="527" mass="58563">MEPESAHHAGSHAVLIGTSKYRASGLPNVPAASNSLHSMDQLLTDPELCGWPEDRVTVLEDFQDAARLALELRKLAEETTETLLVYFVGHGVISETGDLCLATGDTDLRYPDLTALEYERVRRILLNSPAQVKLVILDCCYSGRVIHGLSSPAENQLAAATEVRGVYTLTAADRTAHVVPLAEQKAACTSFTGVLRDVIRQGVPGGPPTLALDDVYLELRRVLKARGLPEPNRRGTDTVDLHVFSRNAAYRPPDTGGAGFRLIPRDREDLFLKVMAEQPVRALTANAIDALGDHPGIYQLYVASEGGTRELVYVGKGDRSISARLTRHLRKIDGRCNIDSHDVSFSYLRMDDDLSYVAPEHLVVRQLHDQGVVVPWNLNGFGNNDPGRMRDTTRLRSHHFDALYPIDLSWPIRTEGTEGDLTAYEFANYLKSELPYSFRFQLAKRRNSIDDVTSLDDISVTVPEGLLTADRAFRLLAAAMGKQWQISALAGQVLMYREENLRYPSALRYYVDTNTLDAVPDFQQDDF</sequence>
<dbReference type="NCBIfam" id="NF047832">
    <property type="entry name" value="caspase_w_EACC1"/>
    <property type="match status" value="1"/>
</dbReference>
<dbReference type="Pfam" id="PF00656">
    <property type="entry name" value="Peptidase_C14"/>
    <property type="match status" value="1"/>
</dbReference>
<protein>
    <submittedName>
        <fullName evidence="2">Caspase family protein</fullName>
    </submittedName>
</protein>
<dbReference type="GO" id="GO:0004197">
    <property type="term" value="F:cysteine-type endopeptidase activity"/>
    <property type="evidence" value="ECO:0007669"/>
    <property type="project" value="InterPro"/>
</dbReference>
<dbReference type="GO" id="GO:0006508">
    <property type="term" value="P:proteolysis"/>
    <property type="evidence" value="ECO:0007669"/>
    <property type="project" value="InterPro"/>
</dbReference>
<dbReference type="SUPFAM" id="SSF52129">
    <property type="entry name" value="Caspase-like"/>
    <property type="match status" value="1"/>
</dbReference>
<proteinExistence type="predicted"/>
<dbReference type="EMBL" id="CP054929">
    <property type="protein sequence ID" value="QKW49512.1"/>
    <property type="molecule type" value="Genomic_DNA"/>
</dbReference>
<dbReference type="InterPro" id="IPR011600">
    <property type="entry name" value="Pept_C14_caspase"/>
</dbReference>
<evidence type="ECO:0000313" key="2">
    <source>
        <dbReference type="EMBL" id="QKW49512.1"/>
    </source>
</evidence>
<organism evidence="2 3">
    <name type="scientific">Streptomyces buecherae</name>
    <dbReference type="NCBI Taxonomy" id="2763006"/>
    <lineage>
        <taxon>Bacteria</taxon>
        <taxon>Bacillati</taxon>
        <taxon>Actinomycetota</taxon>
        <taxon>Actinomycetes</taxon>
        <taxon>Kitasatosporales</taxon>
        <taxon>Streptomycetaceae</taxon>
        <taxon>Streptomyces</taxon>
    </lineage>
</organism>
<name>A0A7H8N4Y3_9ACTN</name>
<reference evidence="2 3" key="1">
    <citation type="submission" date="2020-06" db="EMBL/GenBank/DDBJ databases">
        <title>Genome mining for natural products.</title>
        <authorList>
            <person name="Zhang B."/>
            <person name="Shi J."/>
            <person name="Ge H."/>
        </authorList>
    </citation>
    <scope>NUCLEOTIDE SEQUENCE [LARGE SCALE GENOMIC DNA]</scope>
    <source>
        <strain evidence="2 3">NA00687</strain>
    </source>
</reference>
<feature type="domain" description="Peptidase C14 caspase" evidence="1">
    <location>
        <begin position="12"/>
        <end position="146"/>
    </location>
</feature>
<dbReference type="InterPro" id="IPR029030">
    <property type="entry name" value="Caspase-like_dom_sf"/>
</dbReference>
<dbReference type="RefSeq" id="WP_176161246.1">
    <property type="nucleotide sequence ID" value="NZ_CP054929.1"/>
</dbReference>
<gene>
    <name evidence="2" type="ORF">HUT08_08040</name>
</gene>
<keyword evidence="3" id="KW-1185">Reference proteome</keyword>
<accession>A0A7H8N4Y3</accession>